<dbReference type="Proteomes" id="UP000811246">
    <property type="component" value="Chromosome 3"/>
</dbReference>
<name>A0A922JVB5_CARIL</name>
<sequence>MAAVSCKRQLVLVAFMLLCFFSVGARARSLRAITTSHESQTNLMHDDKFSPKEDRAADSDDLVAAADYTPARRKPPIHN</sequence>
<evidence type="ECO:0008006" key="5">
    <source>
        <dbReference type="Google" id="ProtNLM"/>
    </source>
</evidence>
<dbReference type="InterPro" id="IPR049306">
    <property type="entry name" value="GLV1-2"/>
</dbReference>
<protein>
    <recommendedName>
        <fullName evidence="5">Root meristem growth factor 9</fullName>
    </recommendedName>
</protein>
<comment type="caution">
    <text evidence="3">The sequence shown here is derived from an EMBL/GenBank/DDBJ whole genome shotgun (WGS) entry which is preliminary data.</text>
</comment>
<organism evidence="3 4">
    <name type="scientific">Carya illinoinensis</name>
    <name type="common">Pecan</name>
    <dbReference type="NCBI Taxonomy" id="32201"/>
    <lineage>
        <taxon>Eukaryota</taxon>
        <taxon>Viridiplantae</taxon>
        <taxon>Streptophyta</taxon>
        <taxon>Embryophyta</taxon>
        <taxon>Tracheophyta</taxon>
        <taxon>Spermatophyta</taxon>
        <taxon>Magnoliopsida</taxon>
        <taxon>eudicotyledons</taxon>
        <taxon>Gunneridae</taxon>
        <taxon>Pentapetalae</taxon>
        <taxon>rosids</taxon>
        <taxon>fabids</taxon>
        <taxon>Fagales</taxon>
        <taxon>Juglandaceae</taxon>
        <taxon>Carya</taxon>
    </lineage>
</organism>
<evidence type="ECO:0000256" key="1">
    <source>
        <dbReference type="SAM" id="MobiDB-lite"/>
    </source>
</evidence>
<feature type="region of interest" description="Disordered" evidence="1">
    <location>
        <begin position="37"/>
        <end position="57"/>
    </location>
</feature>
<dbReference type="Pfam" id="PF21529">
    <property type="entry name" value="GLV1-2"/>
    <property type="match status" value="1"/>
</dbReference>
<evidence type="ECO:0000313" key="4">
    <source>
        <dbReference type="Proteomes" id="UP000811246"/>
    </source>
</evidence>
<feature type="chain" id="PRO_5037157526" description="Root meristem growth factor 9" evidence="2">
    <location>
        <begin position="28"/>
        <end position="79"/>
    </location>
</feature>
<evidence type="ECO:0000313" key="3">
    <source>
        <dbReference type="EMBL" id="KAG6721761.1"/>
    </source>
</evidence>
<reference evidence="3" key="1">
    <citation type="submission" date="2021-01" db="EMBL/GenBank/DDBJ databases">
        <authorList>
            <person name="Lovell J.T."/>
            <person name="Bentley N."/>
            <person name="Bhattarai G."/>
            <person name="Jenkins J.W."/>
            <person name="Sreedasyam A."/>
            <person name="Alarcon Y."/>
            <person name="Bock C."/>
            <person name="Boston L."/>
            <person name="Carlson J."/>
            <person name="Cervantes K."/>
            <person name="Clermont K."/>
            <person name="Krom N."/>
            <person name="Kubenka K."/>
            <person name="Mamidi S."/>
            <person name="Mattison C."/>
            <person name="Monteros M."/>
            <person name="Pisani C."/>
            <person name="Plott C."/>
            <person name="Rajasekar S."/>
            <person name="Rhein H.S."/>
            <person name="Rohla C."/>
            <person name="Song M."/>
            <person name="Hilaire R.S."/>
            <person name="Shu S."/>
            <person name="Wells L."/>
            <person name="Wang X."/>
            <person name="Webber J."/>
            <person name="Heerema R.J."/>
            <person name="Klein P."/>
            <person name="Conner P."/>
            <person name="Grauke L."/>
            <person name="Grimwood J."/>
            <person name="Schmutz J."/>
            <person name="Randall J.J."/>
        </authorList>
    </citation>
    <scope>NUCLEOTIDE SEQUENCE</scope>
    <source>
        <tissue evidence="3">Leaf</tissue>
    </source>
</reference>
<feature type="compositionally biased region" description="Basic and acidic residues" evidence="1">
    <location>
        <begin position="44"/>
        <end position="57"/>
    </location>
</feature>
<gene>
    <name evidence="3" type="ORF">I3842_03G127700</name>
</gene>
<keyword evidence="2" id="KW-0732">Signal</keyword>
<evidence type="ECO:0000256" key="2">
    <source>
        <dbReference type="SAM" id="SignalP"/>
    </source>
</evidence>
<feature type="signal peptide" evidence="2">
    <location>
        <begin position="1"/>
        <end position="27"/>
    </location>
</feature>
<accession>A0A922JVB5</accession>
<dbReference type="AlphaFoldDB" id="A0A922JVB5"/>
<proteinExistence type="predicted"/>
<dbReference type="EMBL" id="CM031827">
    <property type="protein sequence ID" value="KAG6721761.1"/>
    <property type="molecule type" value="Genomic_DNA"/>
</dbReference>